<dbReference type="EMBL" id="MN738925">
    <property type="protein sequence ID" value="QHT31741.1"/>
    <property type="molecule type" value="Genomic_DNA"/>
</dbReference>
<reference evidence="1" key="1">
    <citation type="journal article" date="2020" name="Nature">
        <title>Giant virus diversity and host interactions through global metagenomics.</title>
        <authorList>
            <person name="Schulz F."/>
            <person name="Roux S."/>
            <person name="Paez-Espino D."/>
            <person name="Jungbluth S."/>
            <person name="Walsh D.A."/>
            <person name="Denef V.J."/>
            <person name="McMahon K.D."/>
            <person name="Konstantinidis K.T."/>
            <person name="Eloe-Fadrosh E.A."/>
            <person name="Kyrpides N.C."/>
            <person name="Woyke T."/>
        </authorList>
    </citation>
    <scope>NUCLEOTIDE SEQUENCE</scope>
    <source>
        <strain evidence="1">GVMAG-M-3300009155-48</strain>
    </source>
</reference>
<name>A0A6C0ESS7_9ZZZZ</name>
<evidence type="ECO:0008006" key="2">
    <source>
        <dbReference type="Google" id="ProtNLM"/>
    </source>
</evidence>
<proteinExistence type="predicted"/>
<accession>A0A6C0ESS7</accession>
<protein>
    <recommendedName>
        <fullName evidence="2">Methyltransferase</fullName>
    </recommendedName>
</protein>
<dbReference type="AlphaFoldDB" id="A0A6C0ESS7"/>
<organism evidence="1">
    <name type="scientific">viral metagenome</name>
    <dbReference type="NCBI Taxonomy" id="1070528"/>
    <lineage>
        <taxon>unclassified sequences</taxon>
        <taxon>metagenomes</taxon>
        <taxon>organismal metagenomes</taxon>
    </lineage>
</organism>
<sequence>MLHNFEGVQYRLANNWFNHVNLFDYKDKSINYLEIGTFYGANLLSVAKTYCMHSDSKLYCIDPWEDYDDYPEYKGMQSTIYKKCMQNIAKSGAKEKITAIRGYSNNEIPKFQDDFFDIIYIDGNHEPQYVLEDAVLGFRKLKKGGIMIFDDYGWGGPDLTQRGIDGFLCGYHKKITVLGEQATQVFIKKNI</sequence>
<dbReference type="InterPro" id="IPR029063">
    <property type="entry name" value="SAM-dependent_MTases_sf"/>
</dbReference>
<evidence type="ECO:0000313" key="1">
    <source>
        <dbReference type="EMBL" id="QHT31741.1"/>
    </source>
</evidence>
<dbReference type="Gene3D" id="3.40.50.150">
    <property type="entry name" value="Vaccinia Virus protein VP39"/>
    <property type="match status" value="1"/>
</dbReference>
<dbReference type="Pfam" id="PF13578">
    <property type="entry name" value="Methyltransf_24"/>
    <property type="match status" value="1"/>
</dbReference>
<dbReference type="SUPFAM" id="SSF53335">
    <property type="entry name" value="S-adenosyl-L-methionine-dependent methyltransferases"/>
    <property type="match status" value="1"/>
</dbReference>